<keyword evidence="4 7" id="KW-0812">Transmembrane</keyword>
<evidence type="ECO:0000256" key="6">
    <source>
        <dbReference type="ARBA" id="ARBA00023136"/>
    </source>
</evidence>
<dbReference type="RefSeq" id="WP_171096034.1">
    <property type="nucleotide sequence ID" value="NZ_CP053069.1"/>
</dbReference>
<evidence type="ECO:0008006" key="10">
    <source>
        <dbReference type="Google" id="ProtNLM"/>
    </source>
</evidence>
<evidence type="ECO:0000256" key="1">
    <source>
        <dbReference type="ARBA" id="ARBA00004651"/>
    </source>
</evidence>
<protein>
    <recommendedName>
        <fullName evidence="10">Membrane protein YeaQ/YmgE (Transglycosylase-associated protein family)</fullName>
    </recommendedName>
</protein>
<keyword evidence="5 7" id="KW-1133">Transmembrane helix</keyword>
<dbReference type="EMBL" id="CP053069">
    <property type="protein sequence ID" value="QJR13185.1"/>
    <property type="molecule type" value="Genomic_DNA"/>
</dbReference>
<gene>
    <name evidence="8" type="ORF">DSM104443_04280</name>
</gene>
<feature type="transmembrane region" description="Helical" evidence="7">
    <location>
        <begin position="59"/>
        <end position="78"/>
    </location>
</feature>
<name>A0A6M4H1G2_9PROT</name>
<accession>A0A6M4H1G2</accession>
<keyword evidence="3" id="KW-1003">Cell membrane</keyword>
<proteinExistence type="inferred from homology"/>
<keyword evidence="6 7" id="KW-0472">Membrane</keyword>
<evidence type="ECO:0000256" key="5">
    <source>
        <dbReference type="ARBA" id="ARBA00022989"/>
    </source>
</evidence>
<dbReference type="KEGG" id="uru:DSM104443_04280"/>
<evidence type="ECO:0000313" key="8">
    <source>
        <dbReference type="EMBL" id="QJR13185.1"/>
    </source>
</evidence>
<evidence type="ECO:0000256" key="7">
    <source>
        <dbReference type="SAM" id="Phobius"/>
    </source>
</evidence>
<dbReference type="Pfam" id="PF04226">
    <property type="entry name" value="Transgly_assoc"/>
    <property type="match status" value="1"/>
</dbReference>
<feature type="transmembrane region" description="Helical" evidence="7">
    <location>
        <begin position="28"/>
        <end position="53"/>
    </location>
</feature>
<dbReference type="PANTHER" id="PTHR33884">
    <property type="entry name" value="UPF0410 PROTEIN YMGE"/>
    <property type="match status" value="1"/>
</dbReference>
<feature type="transmembrane region" description="Helical" evidence="7">
    <location>
        <begin position="6"/>
        <end position="21"/>
    </location>
</feature>
<evidence type="ECO:0000256" key="4">
    <source>
        <dbReference type="ARBA" id="ARBA00022692"/>
    </source>
</evidence>
<reference evidence="8 9" key="1">
    <citation type="submission" date="2020-04" db="EMBL/GenBank/DDBJ databases">
        <title>Usitatibacter rugosus gen. nov., sp. nov. and Usitatibacter palustris sp. nov., novel members of Usitatibacteraceae fam. nov. within the order Nitrosomonadales isolated from soil.</title>
        <authorList>
            <person name="Huber K.J."/>
            <person name="Neumann-Schaal M."/>
            <person name="Geppert A."/>
            <person name="Luckner M."/>
            <person name="Wanner G."/>
            <person name="Overmann J."/>
        </authorList>
    </citation>
    <scope>NUCLEOTIDE SEQUENCE [LARGE SCALE GENOMIC DNA]</scope>
    <source>
        <strain evidence="8 9">0125_3</strain>
    </source>
</reference>
<evidence type="ECO:0000256" key="3">
    <source>
        <dbReference type="ARBA" id="ARBA00022475"/>
    </source>
</evidence>
<comment type="subcellular location">
    <subcellularLocation>
        <location evidence="1">Cell membrane</location>
        <topology evidence="1">Multi-pass membrane protein</topology>
    </subcellularLocation>
</comment>
<evidence type="ECO:0000256" key="2">
    <source>
        <dbReference type="ARBA" id="ARBA00011006"/>
    </source>
</evidence>
<dbReference type="Proteomes" id="UP000501534">
    <property type="component" value="Chromosome"/>
</dbReference>
<evidence type="ECO:0000313" key="9">
    <source>
        <dbReference type="Proteomes" id="UP000501534"/>
    </source>
</evidence>
<dbReference type="InterPro" id="IPR007341">
    <property type="entry name" value="Transgly_assoc"/>
</dbReference>
<dbReference type="AlphaFoldDB" id="A0A6M4H1G2"/>
<organism evidence="8 9">
    <name type="scientific">Usitatibacter rugosus</name>
    <dbReference type="NCBI Taxonomy" id="2732067"/>
    <lineage>
        <taxon>Bacteria</taxon>
        <taxon>Pseudomonadati</taxon>
        <taxon>Pseudomonadota</taxon>
        <taxon>Betaproteobacteria</taxon>
        <taxon>Nitrosomonadales</taxon>
        <taxon>Usitatibacteraceae</taxon>
        <taxon>Usitatibacter</taxon>
    </lineage>
</organism>
<comment type="similarity">
    <text evidence="2">Belongs to the UPF0410 family.</text>
</comment>
<sequence length="85" mass="8697">MSILWAILIGFVVGIIAKFLMPGRDGGGFILTALLGIVGAVAATFLGQAMGIYAAGQSAGFIGAVIGAMIVLFIFGLVRGKRRVL</sequence>
<keyword evidence="9" id="KW-1185">Reference proteome</keyword>
<dbReference type="PANTHER" id="PTHR33884:SF7">
    <property type="entry name" value="BSL8023 PROTEIN"/>
    <property type="match status" value="1"/>
</dbReference>
<dbReference type="GO" id="GO:0005886">
    <property type="term" value="C:plasma membrane"/>
    <property type="evidence" value="ECO:0007669"/>
    <property type="project" value="UniProtKB-SubCell"/>
</dbReference>